<evidence type="ECO:0000313" key="2">
    <source>
        <dbReference type="EMBL" id="JAE35914.1"/>
    </source>
</evidence>
<keyword evidence="1" id="KW-0472">Membrane</keyword>
<keyword evidence="1" id="KW-0812">Transmembrane</keyword>
<reference evidence="2" key="2">
    <citation type="journal article" date="2015" name="Data Brief">
        <title>Shoot transcriptome of the giant reed, Arundo donax.</title>
        <authorList>
            <person name="Barrero R.A."/>
            <person name="Guerrero F.D."/>
            <person name="Moolhuijzen P."/>
            <person name="Goolsby J.A."/>
            <person name="Tidwell J."/>
            <person name="Bellgard S.E."/>
            <person name="Bellgard M.I."/>
        </authorList>
    </citation>
    <scope>NUCLEOTIDE SEQUENCE</scope>
    <source>
        <tissue evidence="2">Shoot tissue taken approximately 20 cm above the soil surface</tissue>
    </source>
</reference>
<evidence type="ECO:0000256" key="1">
    <source>
        <dbReference type="SAM" id="Phobius"/>
    </source>
</evidence>
<protein>
    <submittedName>
        <fullName evidence="2">Uncharacterized protein</fullName>
    </submittedName>
</protein>
<organism evidence="2">
    <name type="scientific">Arundo donax</name>
    <name type="common">Giant reed</name>
    <name type="synonym">Donax arundinaceus</name>
    <dbReference type="NCBI Taxonomy" id="35708"/>
    <lineage>
        <taxon>Eukaryota</taxon>
        <taxon>Viridiplantae</taxon>
        <taxon>Streptophyta</taxon>
        <taxon>Embryophyta</taxon>
        <taxon>Tracheophyta</taxon>
        <taxon>Spermatophyta</taxon>
        <taxon>Magnoliopsida</taxon>
        <taxon>Liliopsida</taxon>
        <taxon>Poales</taxon>
        <taxon>Poaceae</taxon>
        <taxon>PACMAD clade</taxon>
        <taxon>Arundinoideae</taxon>
        <taxon>Arundineae</taxon>
        <taxon>Arundo</taxon>
    </lineage>
</organism>
<sequence length="47" mass="5425">MISHKQLSSTQICNSCEIMQCIGGLVHILYYLSQIPVLMLYHTIRFP</sequence>
<name>A0A0A9HJB1_ARUDO</name>
<dbReference type="EMBL" id="GBRH01161982">
    <property type="protein sequence ID" value="JAE35914.1"/>
    <property type="molecule type" value="Transcribed_RNA"/>
</dbReference>
<proteinExistence type="predicted"/>
<dbReference type="AlphaFoldDB" id="A0A0A9HJB1"/>
<keyword evidence="1" id="KW-1133">Transmembrane helix</keyword>
<accession>A0A0A9HJB1</accession>
<reference evidence="2" key="1">
    <citation type="submission" date="2014-09" db="EMBL/GenBank/DDBJ databases">
        <authorList>
            <person name="Magalhaes I.L.F."/>
            <person name="Oliveira U."/>
            <person name="Santos F.R."/>
            <person name="Vidigal T.H.D.A."/>
            <person name="Brescovit A.D."/>
            <person name="Santos A.J."/>
        </authorList>
    </citation>
    <scope>NUCLEOTIDE SEQUENCE</scope>
    <source>
        <tissue evidence="2">Shoot tissue taken approximately 20 cm above the soil surface</tissue>
    </source>
</reference>
<feature type="transmembrane region" description="Helical" evidence="1">
    <location>
        <begin position="21"/>
        <end position="44"/>
    </location>
</feature>